<proteinExistence type="inferred from homology"/>
<evidence type="ECO:0000259" key="2">
    <source>
        <dbReference type="PROSITE" id="PS50056"/>
    </source>
</evidence>
<name>A0ABT0ZUX0_9PSEU</name>
<dbReference type="InterPro" id="IPR016130">
    <property type="entry name" value="Tyr_Pase_AS"/>
</dbReference>
<dbReference type="InterPro" id="IPR026893">
    <property type="entry name" value="Tyr/Ser_Pase_IphP-type"/>
</dbReference>
<evidence type="ECO:0000313" key="4">
    <source>
        <dbReference type="Proteomes" id="UP001165283"/>
    </source>
</evidence>
<feature type="domain" description="Tyrosine specific protein phosphatases" evidence="2">
    <location>
        <begin position="130"/>
        <end position="189"/>
    </location>
</feature>
<organism evidence="3 4">
    <name type="scientific">Pseudonocardia humida</name>
    <dbReference type="NCBI Taxonomy" id="2800819"/>
    <lineage>
        <taxon>Bacteria</taxon>
        <taxon>Bacillati</taxon>
        <taxon>Actinomycetota</taxon>
        <taxon>Actinomycetes</taxon>
        <taxon>Pseudonocardiales</taxon>
        <taxon>Pseudonocardiaceae</taxon>
        <taxon>Pseudonocardia</taxon>
    </lineage>
</organism>
<dbReference type="PROSITE" id="PS50056">
    <property type="entry name" value="TYR_PHOSPHATASE_2"/>
    <property type="match status" value="1"/>
</dbReference>
<dbReference type="PROSITE" id="PS00383">
    <property type="entry name" value="TYR_PHOSPHATASE_1"/>
    <property type="match status" value="1"/>
</dbReference>
<sequence>MSAVPEALPPVPPLWLELDGAHNVRDLGGLRAGERTVRPGVLLRGDHLEDLSDAAAAQLCDVTGLRAVVDLRAVEEGPEPGGWMAGRSVERLHLPLVDLTRVGADAPLQRPDGGLDFTAAYGRMLAGAGPALVEILRFVVAARRVPVLVHCAAGKDRTGIAVALLLAAAGVDEDDIAADYAATGLRIARVRRAMLARGGYADIPVPAASPPLDEAPIRAVLAAVREDGGSTGYLRRHGATDGELARWREVLLG</sequence>
<evidence type="ECO:0000313" key="3">
    <source>
        <dbReference type="EMBL" id="MCO1654518.1"/>
    </source>
</evidence>
<evidence type="ECO:0000256" key="1">
    <source>
        <dbReference type="ARBA" id="ARBA00009580"/>
    </source>
</evidence>
<dbReference type="RefSeq" id="WP_252436135.1">
    <property type="nucleotide sequence ID" value="NZ_JAGSOV010000011.1"/>
</dbReference>
<reference evidence="3" key="1">
    <citation type="submission" date="2021-04" db="EMBL/GenBank/DDBJ databases">
        <title>Pseudonocardia sp. nov., isolated from sandy soil of mangrove forest.</title>
        <authorList>
            <person name="Zan Z."/>
            <person name="Huang R."/>
            <person name="Liu W."/>
        </authorList>
    </citation>
    <scope>NUCLEOTIDE SEQUENCE</scope>
    <source>
        <strain evidence="3">S2-4</strain>
    </source>
</reference>
<dbReference type="SUPFAM" id="SSF52799">
    <property type="entry name" value="(Phosphotyrosine protein) phosphatases II"/>
    <property type="match status" value="1"/>
</dbReference>
<dbReference type="EMBL" id="JAGSOV010000011">
    <property type="protein sequence ID" value="MCO1654518.1"/>
    <property type="molecule type" value="Genomic_DNA"/>
</dbReference>
<accession>A0ABT0ZUX0</accession>
<dbReference type="PANTHER" id="PTHR31126:SF1">
    <property type="entry name" value="TYROSINE SPECIFIC PROTEIN PHOSPHATASES DOMAIN-CONTAINING PROTEIN"/>
    <property type="match status" value="1"/>
</dbReference>
<dbReference type="Gene3D" id="3.90.190.10">
    <property type="entry name" value="Protein tyrosine phosphatase superfamily"/>
    <property type="match status" value="1"/>
</dbReference>
<keyword evidence="4" id="KW-1185">Reference proteome</keyword>
<dbReference type="InterPro" id="IPR000387">
    <property type="entry name" value="Tyr_Pase_dom"/>
</dbReference>
<protein>
    <submittedName>
        <fullName evidence="3">Tyrosine-protein phosphatase</fullName>
    </submittedName>
</protein>
<dbReference type="Proteomes" id="UP001165283">
    <property type="component" value="Unassembled WGS sequence"/>
</dbReference>
<comment type="caution">
    <text evidence="3">The sequence shown here is derived from an EMBL/GenBank/DDBJ whole genome shotgun (WGS) entry which is preliminary data.</text>
</comment>
<dbReference type="PANTHER" id="PTHR31126">
    <property type="entry name" value="TYROSINE-PROTEIN PHOSPHATASE"/>
    <property type="match status" value="1"/>
</dbReference>
<dbReference type="Pfam" id="PF13350">
    <property type="entry name" value="Y_phosphatase3"/>
    <property type="match status" value="1"/>
</dbReference>
<comment type="similarity">
    <text evidence="1">Belongs to the protein-tyrosine phosphatase family.</text>
</comment>
<dbReference type="InterPro" id="IPR029021">
    <property type="entry name" value="Prot-tyrosine_phosphatase-like"/>
</dbReference>
<gene>
    <name evidence="3" type="ORF">KDL28_05560</name>
</gene>